<gene>
    <name evidence="2" type="ORF">JZ751_001011</name>
</gene>
<evidence type="ECO:0000256" key="1">
    <source>
        <dbReference type="SAM" id="MobiDB-lite"/>
    </source>
</evidence>
<evidence type="ECO:0000313" key="2">
    <source>
        <dbReference type="EMBL" id="KAG9356167.1"/>
    </source>
</evidence>
<name>A0A8T2PXK8_9TELE</name>
<feature type="compositionally biased region" description="Basic residues" evidence="1">
    <location>
        <begin position="1"/>
        <end position="13"/>
    </location>
</feature>
<dbReference type="Proteomes" id="UP000824540">
    <property type="component" value="Unassembled WGS sequence"/>
</dbReference>
<reference evidence="2" key="1">
    <citation type="thesis" date="2021" institute="BYU ScholarsArchive" country="Provo, UT, USA">
        <title>Applications of and Algorithms for Genome Assembly and Genomic Analyses with an Emphasis on Marine Teleosts.</title>
        <authorList>
            <person name="Pickett B.D."/>
        </authorList>
    </citation>
    <scope>NUCLEOTIDE SEQUENCE</scope>
    <source>
        <strain evidence="2">HI-2016</strain>
    </source>
</reference>
<dbReference type="AlphaFoldDB" id="A0A8T2PXK8"/>
<keyword evidence="3" id="KW-1185">Reference proteome</keyword>
<feature type="region of interest" description="Disordered" evidence="1">
    <location>
        <begin position="1"/>
        <end position="75"/>
    </location>
</feature>
<evidence type="ECO:0000313" key="3">
    <source>
        <dbReference type="Proteomes" id="UP000824540"/>
    </source>
</evidence>
<comment type="caution">
    <text evidence="2">The sequence shown here is derived from an EMBL/GenBank/DDBJ whole genome shotgun (WGS) entry which is preliminary data.</text>
</comment>
<organism evidence="2 3">
    <name type="scientific">Albula glossodonta</name>
    <name type="common">roundjaw bonefish</name>
    <dbReference type="NCBI Taxonomy" id="121402"/>
    <lineage>
        <taxon>Eukaryota</taxon>
        <taxon>Metazoa</taxon>
        <taxon>Chordata</taxon>
        <taxon>Craniata</taxon>
        <taxon>Vertebrata</taxon>
        <taxon>Euteleostomi</taxon>
        <taxon>Actinopterygii</taxon>
        <taxon>Neopterygii</taxon>
        <taxon>Teleostei</taxon>
        <taxon>Albuliformes</taxon>
        <taxon>Albulidae</taxon>
        <taxon>Albula</taxon>
    </lineage>
</organism>
<dbReference type="EMBL" id="JAFBMS010000001">
    <property type="protein sequence ID" value="KAG9356167.1"/>
    <property type="molecule type" value="Genomic_DNA"/>
</dbReference>
<proteinExistence type="predicted"/>
<accession>A0A8T2PXK8</accession>
<protein>
    <submittedName>
        <fullName evidence="2">Uncharacterized protein</fullName>
    </submittedName>
</protein>
<sequence>MPRPSRRSQAAKRRLADQGCAAEDQGSTAEVILPREKKVKTNSSGVGPPPYPKAKTNSSGVGPPPYPKAKTTSSGDPFIKVIHSLEMRRTSSVVPSV</sequence>